<keyword evidence="3" id="KW-0472">Membrane</keyword>
<name>A0A1J0MF05_9CAUD</name>
<reference evidence="4 5" key="1">
    <citation type="submission" date="2016-09" db="EMBL/GenBank/DDBJ databases">
        <title>Whole-genome sequencing of Staphylococcus pseudintermedius phages.</title>
        <authorList>
            <person name="Breteau M."/>
            <person name="Kot W."/>
            <person name="Vogensen F.K."/>
            <person name="Moodley A."/>
            <person name="Wellington E.M.H."/>
            <person name="Hodgson D.A."/>
        </authorList>
    </citation>
    <scope>NUCLEOTIDE SEQUENCE [LARGE SCALE GENOMIC DNA]</scope>
</reference>
<protein>
    <submittedName>
        <fullName evidence="4">Capsid protein</fullName>
    </submittedName>
</protein>
<organism evidence="4 5">
    <name type="scientific">Staphylococcus phage SpT5</name>
    <dbReference type="NCBI Taxonomy" id="1913448"/>
    <lineage>
        <taxon>Viruses</taxon>
        <taxon>Duplodnaviria</taxon>
        <taxon>Heunggongvirae</taxon>
        <taxon>Uroviricota</taxon>
        <taxon>Caudoviricetes</taxon>
        <taxon>Coventryvirus</taxon>
        <taxon>Coventryvirus SN8</taxon>
    </lineage>
</organism>
<sequence>MVEVLFLYAFLSYCAAVAFFIAQNVLMALKGAWIAVDRLKMEVYLMKENKLKFNLQFFSEEEADDEGANKNTENEEQNKKDEVTFTAEQQKKVDEIIERRVAQEKKKADEYAKEKAEEAAKLAKMNKDQKAEYEREKLEAELNQLRAEKAMNEMRSEARVIFKDKDIDVSDELLDIVVSDSAETTKNNVDNLTKILDEMVQKKVQETLRQNSPKSFSKSGLSRDEILAIKDDSERQSAIAQNMHLFN</sequence>
<keyword evidence="1" id="KW-0175">Coiled coil</keyword>
<feature type="region of interest" description="Disordered" evidence="2">
    <location>
        <begin position="64"/>
        <end position="83"/>
    </location>
</feature>
<gene>
    <name evidence="4" type="ORF">SpT5_057</name>
</gene>
<evidence type="ECO:0000313" key="5">
    <source>
        <dbReference type="Proteomes" id="UP000221331"/>
    </source>
</evidence>
<feature type="transmembrane region" description="Helical" evidence="3">
    <location>
        <begin position="6"/>
        <end position="29"/>
    </location>
</feature>
<accession>A0A1J0MF05</accession>
<evidence type="ECO:0000256" key="1">
    <source>
        <dbReference type="SAM" id="Coils"/>
    </source>
</evidence>
<evidence type="ECO:0000313" key="4">
    <source>
        <dbReference type="EMBL" id="APD19805.1"/>
    </source>
</evidence>
<dbReference type="Proteomes" id="UP000221331">
    <property type="component" value="Segment"/>
</dbReference>
<dbReference type="InterPro" id="IPR025580">
    <property type="entry name" value="Gp46"/>
</dbReference>
<feature type="compositionally biased region" description="Basic and acidic residues" evidence="2">
    <location>
        <begin position="72"/>
        <end position="83"/>
    </location>
</feature>
<evidence type="ECO:0000256" key="2">
    <source>
        <dbReference type="SAM" id="MobiDB-lite"/>
    </source>
</evidence>
<keyword evidence="3" id="KW-1133">Transmembrane helix</keyword>
<dbReference type="Pfam" id="PF14265">
    <property type="entry name" value="DUF4355"/>
    <property type="match status" value="1"/>
</dbReference>
<proteinExistence type="predicted"/>
<dbReference type="EMBL" id="KX827368">
    <property type="protein sequence ID" value="APD19805.1"/>
    <property type="molecule type" value="Genomic_DNA"/>
</dbReference>
<evidence type="ECO:0000256" key="3">
    <source>
        <dbReference type="SAM" id="Phobius"/>
    </source>
</evidence>
<feature type="coiled-coil region" evidence="1">
    <location>
        <begin position="101"/>
        <end position="155"/>
    </location>
</feature>
<keyword evidence="3" id="KW-0812">Transmembrane</keyword>